<evidence type="ECO:0000313" key="2">
    <source>
        <dbReference type="Proteomes" id="UP000277204"/>
    </source>
</evidence>
<protein>
    <submittedName>
        <fullName evidence="1">Uncharacterized protein</fullName>
    </submittedName>
</protein>
<proteinExistence type="predicted"/>
<keyword evidence="2" id="KW-1185">Reference proteome</keyword>
<dbReference type="EMBL" id="UZAI01020951">
    <property type="protein sequence ID" value="VDP53910.1"/>
    <property type="molecule type" value="Genomic_DNA"/>
</dbReference>
<gene>
    <name evidence="1" type="ORF">SMRZ_LOCUS25102</name>
</gene>
<name>A0A3P8EGL7_9TREM</name>
<accession>A0A3P8EGL7</accession>
<dbReference type="AlphaFoldDB" id="A0A3P8EGL7"/>
<reference evidence="1 2" key="1">
    <citation type="submission" date="2018-11" db="EMBL/GenBank/DDBJ databases">
        <authorList>
            <consortium name="Pathogen Informatics"/>
        </authorList>
    </citation>
    <scope>NUCLEOTIDE SEQUENCE [LARGE SCALE GENOMIC DNA]</scope>
    <source>
        <strain evidence="1 2">Zambia</strain>
    </source>
</reference>
<evidence type="ECO:0000313" key="1">
    <source>
        <dbReference type="EMBL" id="VDP53910.1"/>
    </source>
</evidence>
<sequence>MTVSSAGVKDVVAVGLEMSNFVDDDVIIDDKRRNNRAYLEGRFPELKGIWVTFPESDGERVLKMDNKDHR</sequence>
<organism evidence="1 2">
    <name type="scientific">Schistosoma margrebowiei</name>
    <dbReference type="NCBI Taxonomy" id="48269"/>
    <lineage>
        <taxon>Eukaryota</taxon>
        <taxon>Metazoa</taxon>
        <taxon>Spiralia</taxon>
        <taxon>Lophotrochozoa</taxon>
        <taxon>Platyhelminthes</taxon>
        <taxon>Trematoda</taxon>
        <taxon>Digenea</taxon>
        <taxon>Strigeidida</taxon>
        <taxon>Schistosomatoidea</taxon>
        <taxon>Schistosomatidae</taxon>
        <taxon>Schistosoma</taxon>
    </lineage>
</organism>
<dbReference type="Proteomes" id="UP000277204">
    <property type="component" value="Unassembled WGS sequence"/>
</dbReference>